<comment type="caution">
    <text evidence="1">The sequence shown here is derived from an EMBL/GenBank/DDBJ whole genome shotgun (WGS) entry which is preliminary data.</text>
</comment>
<accession>A0A0F8XNB1</accession>
<protein>
    <submittedName>
        <fullName evidence="1">Uncharacterized protein</fullName>
    </submittedName>
</protein>
<evidence type="ECO:0000313" key="1">
    <source>
        <dbReference type="EMBL" id="KKK70517.1"/>
    </source>
</evidence>
<reference evidence="1" key="1">
    <citation type="journal article" date="2015" name="Nature">
        <title>Complex archaea that bridge the gap between prokaryotes and eukaryotes.</title>
        <authorList>
            <person name="Spang A."/>
            <person name="Saw J.H."/>
            <person name="Jorgensen S.L."/>
            <person name="Zaremba-Niedzwiedzka K."/>
            <person name="Martijn J."/>
            <person name="Lind A.E."/>
            <person name="van Eijk R."/>
            <person name="Schleper C."/>
            <person name="Guy L."/>
            <person name="Ettema T.J."/>
        </authorList>
    </citation>
    <scope>NUCLEOTIDE SEQUENCE</scope>
</reference>
<organism evidence="1">
    <name type="scientific">marine sediment metagenome</name>
    <dbReference type="NCBI Taxonomy" id="412755"/>
    <lineage>
        <taxon>unclassified sequences</taxon>
        <taxon>metagenomes</taxon>
        <taxon>ecological metagenomes</taxon>
    </lineage>
</organism>
<name>A0A0F8XNB1_9ZZZZ</name>
<dbReference type="AlphaFoldDB" id="A0A0F8XNB1"/>
<proteinExistence type="predicted"/>
<sequence length="86" mass="9688">MPYQKKNTLSLVCVKSAKTVYLDKKMTYILTFWLLWAAGDGQILQVSPFASLEACTSYALNFVQEVKSDGVVASKWNCKLMEEEDA</sequence>
<dbReference type="EMBL" id="LAZR01058154">
    <property type="protein sequence ID" value="KKK70517.1"/>
    <property type="molecule type" value="Genomic_DNA"/>
</dbReference>
<gene>
    <name evidence="1" type="ORF">LCGC14_2923180</name>
</gene>